<gene>
    <name evidence="2" type="ORF">E6C27_scaffold24G00640</name>
</gene>
<protein>
    <submittedName>
        <fullName evidence="2">Uncharacterized protein</fullName>
    </submittedName>
</protein>
<dbReference type="EMBL" id="SSTE01008830">
    <property type="protein sequence ID" value="KAA0054338.1"/>
    <property type="molecule type" value="Genomic_DNA"/>
</dbReference>
<name>A0A5A7UH81_CUCMM</name>
<evidence type="ECO:0000313" key="2">
    <source>
        <dbReference type="EMBL" id="KAA0054338.1"/>
    </source>
</evidence>
<evidence type="ECO:0000313" key="3">
    <source>
        <dbReference type="Proteomes" id="UP000321393"/>
    </source>
</evidence>
<sequence>MAGKGEGPAIGIDLGTKYSCGMEMAEMEMEMEERSFVVSSYPHQGTESGGDSIIMDNNVVHTMTNGGDARGGTREEVRQVPRVRAARFRGEDESMGGGATTANGGNWCEHCVHDYWRQLFEEDP</sequence>
<accession>A0A5A7UH81</accession>
<feature type="region of interest" description="Disordered" evidence="1">
    <location>
        <begin position="61"/>
        <end position="80"/>
    </location>
</feature>
<dbReference type="Proteomes" id="UP000321393">
    <property type="component" value="Unassembled WGS sequence"/>
</dbReference>
<dbReference type="AlphaFoldDB" id="A0A5A7UH81"/>
<evidence type="ECO:0000256" key="1">
    <source>
        <dbReference type="SAM" id="MobiDB-lite"/>
    </source>
</evidence>
<comment type="caution">
    <text evidence="2">The sequence shown here is derived from an EMBL/GenBank/DDBJ whole genome shotgun (WGS) entry which is preliminary data.</text>
</comment>
<proteinExistence type="predicted"/>
<organism evidence="2 3">
    <name type="scientific">Cucumis melo var. makuwa</name>
    <name type="common">Oriental melon</name>
    <dbReference type="NCBI Taxonomy" id="1194695"/>
    <lineage>
        <taxon>Eukaryota</taxon>
        <taxon>Viridiplantae</taxon>
        <taxon>Streptophyta</taxon>
        <taxon>Embryophyta</taxon>
        <taxon>Tracheophyta</taxon>
        <taxon>Spermatophyta</taxon>
        <taxon>Magnoliopsida</taxon>
        <taxon>eudicotyledons</taxon>
        <taxon>Gunneridae</taxon>
        <taxon>Pentapetalae</taxon>
        <taxon>rosids</taxon>
        <taxon>fabids</taxon>
        <taxon>Cucurbitales</taxon>
        <taxon>Cucurbitaceae</taxon>
        <taxon>Benincaseae</taxon>
        <taxon>Cucumis</taxon>
    </lineage>
</organism>
<reference evidence="2 3" key="1">
    <citation type="submission" date="2019-08" db="EMBL/GenBank/DDBJ databases">
        <title>Draft genome sequences of two oriental melons (Cucumis melo L. var makuwa).</title>
        <authorList>
            <person name="Kwon S.-Y."/>
        </authorList>
    </citation>
    <scope>NUCLEOTIDE SEQUENCE [LARGE SCALE GENOMIC DNA]</scope>
    <source>
        <strain evidence="3">cv. SW 3</strain>
        <tissue evidence="2">Leaf</tissue>
    </source>
</reference>